<feature type="transmembrane region" description="Helical" evidence="1">
    <location>
        <begin position="58"/>
        <end position="88"/>
    </location>
</feature>
<reference evidence="2" key="1">
    <citation type="submission" date="2023-05" db="EMBL/GenBank/DDBJ databases">
        <authorList>
            <person name="Zhang X."/>
        </authorList>
    </citation>
    <scope>NUCLEOTIDE SEQUENCE</scope>
    <source>
        <strain evidence="2">YF14B1</strain>
    </source>
</reference>
<evidence type="ECO:0000313" key="2">
    <source>
        <dbReference type="EMBL" id="MDJ1480056.1"/>
    </source>
</evidence>
<feature type="transmembrane region" description="Helical" evidence="1">
    <location>
        <begin position="5"/>
        <end position="23"/>
    </location>
</feature>
<keyword evidence="1" id="KW-1133">Transmembrane helix</keyword>
<gene>
    <name evidence="2" type="ORF">QNI16_06130</name>
</gene>
<comment type="caution">
    <text evidence="2">The sequence shown here is derived from an EMBL/GenBank/DDBJ whole genome shotgun (WGS) entry which is preliminary data.</text>
</comment>
<evidence type="ECO:0000313" key="3">
    <source>
        <dbReference type="Proteomes" id="UP001241110"/>
    </source>
</evidence>
<dbReference type="AlphaFoldDB" id="A0AAE3QNB6"/>
<keyword evidence="1" id="KW-0812">Transmembrane</keyword>
<organism evidence="2 3">
    <name type="scientific">Xanthocytophaga flava</name>
    <dbReference type="NCBI Taxonomy" id="3048013"/>
    <lineage>
        <taxon>Bacteria</taxon>
        <taxon>Pseudomonadati</taxon>
        <taxon>Bacteroidota</taxon>
        <taxon>Cytophagia</taxon>
        <taxon>Cytophagales</taxon>
        <taxon>Rhodocytophagaceae</taxon>
        <taxon>Xanthocytophaga</taxon>
    </lineage>
</organism>
<feature type="transmembrane region" description="Helical" evidence="1">
    <location>
        <begin position="191"/>
        <end position="210"/>
    </location>
</feature>
<feature type="transmembrane region" description="Helical" evidence="1">
    <location>
        <begin position="330"/>
        <end position="353"/>
    </location>
</feature>
<sequence length="511" mass="60701">MKTILVKGLCFITLGLLFNIFFWNEKLGVNLLLFSILLISILLYSYQESLKINSVRISIAFTLLSAIMVVWHNTLISKLVFITSFMIMTGLLHEYRYRTIYNPLAAYIVNFFQVMPNYFNGIQAWIIQSKVKHTQVGRSLAQFRFSFVPLLFFGIFFAIFKTANPIFSDLTDTLFHSFYTLLESLFTNFSIPWFTFFLSGFYLLGSILYYKPFDTLLKHESLQNNWLAHQRRMTKNKLHHRVKNLALKNEYTGALILVISVNILIFAENCADIYWLWINFDYKEITDFSILLHEGANMLLLSILLSMGILLFYFRKNINFYTKNTLLKQAAYLWIIQNGILGLSVLLRCYYYFHEHGLAYKRVGVVIFLILTYIGLFTLYQKISQKKSFFYLLRINSWAAYAMFILLTLINWDVFIVSYNLQHPKLNSKIDLEYQLTRSDKALPILVKNRTKIQDILSRGKIHDSKRNQISMNEYLYYRIEKFQKEYQEYTWLSWNYADYQAYQYFNSRNQ</sequence>
<dbReference type="InterPro" id="IPR025291">
    <property type="entry name" value="DUF4153"/>
</dbReference>
<proteinExistence type="predicted"/>
<accession>A0AAE3QNB6</accession>
<keyword evidence="1" id="KW-0472">Membrane</keyword>
<evidence type="ECO:0000256" key="1">
    <source>
        <dbReference type="SAM" id="Phobius"/>
    </source>
</evidence>
<feature type="transmembrane region" description="Helical" evidence="1">
    <location>
        <begin position="296"/>
        <end position="314"/>
    </location>
</feature>
<dbReference type="RefSeq" id="WP_313976624.1">
    <property type="nucleotide sequence ID" value="NZ_JASJOS010000002.1"/>
</dbReference>
<dbReference type="Proteomes" id="UP001241110">
    <property type="component" value="Unassembled WGS sequence"/>
</dbReference>
<feature type="transmembrane region" description="Helical" evidence="1">
    <location>
        <begin position="140"/>
        <end position="160"/>
    </location>
</feature>
<feature type="transmembrane region" description="Helical" evidence="1">
    <location>
        <begin position="359"/>
        <end position="380"/>
    </location>
</feature>
<feature type="transmembrane region" description="Helical" evidence="1">
    <location>
        <begin position="401"/>
        <end position="421"/>
    </location>
</feature>
<dbReference type="EMBL" id="JASJOS010000002">
    <property type="protein sequence ID" value="MDJ1480056.1"/>
    <property type="molecule type" value="Genomic_DNA"/>
</dbReference>
<feature type="transmembrane region" description="Helical" evidence="1">
    <location>
        <begin position="29"/>
        <end position="46"/>
    </location>
</feature>
<feature type="transmembrane region" description="Helical" evidence="1">
    <location>
        <begin position="251"/>
        <end position="276"/>
    </location>
</feature>
<feature type="transmembrane region" description="Helical" evidence="1">
    <location>
        <begin position="100"/>
        <end position="119"/>
    </location>
</feature>
<protein>
    <submittedName>
        <fullName evidence="2">DUF4173 domain-containing protein</fullName>
    </submittedName>
</protein>
<name>A0AAE3QNB6_9BACT</name>
<dbReference type="Pfam" id="PF13687">
    <property type="entry name" value="DUF4153"/>
    <property type="match status" value="1"/>
</dbReference>